<gene>
    <name evidence="1" type="ORF">QF206_11505</name>
</gene>
<proteinExistence type="predicted"/>
<evidence type="ECO:0000313" key="1">
    <source>
        <dbReference type="EMBL" id="MDI2099590.1"/>
    </source>
</evidence>
<comment type="caution">
    <text evidence="1">The sequence shown here is derived from an EMBL/GenBank/DDBJ whole genome shotgun (WGS) entry which is preliminary data.</text>
</comment>
<name>A0AAW6T6Z5_9MICO</name>
<organism evidence="1 2">
    <name type="scientific">Ruicaihuangia caeni</name>
    <dbReference type="NCBI Taxonomy" id="3042517"/>
    <lineage>
        <taxon>Bacteria</taxon>
        <taxon>Bacillati</taxon>
        <taxon>Actinomycetota</taxon>
        <taxon>Actinomycetes</taxon>
        <taxon>Micrococcales</taxon>
        <taxon>Microbacteriaceae</taxon>
        <taxon>Ruicaihuangia</taxon>
    </lineage>
</organism>
<protein>
    <recommendedName>
        <fullName evidence="3">Asparagine synthase</fullName>
    </recommendedName>
</protein>
<keyword evidence="2" id="KW-1185">Reference proteome</keyword>
<accession>A0AAW6T6Z5</accession>
<reference evidence="1 2" key="1">
    <citation type="submission" date="2023-04" db="EMBL/GenBank/DDBJ databases">
        <title>Klugiella caeni sp. nov. isolated from the sludge of biochemical tank.</title>
        <authorList>
            <person name="Geng K."/>
        </authorList>
    </citation>
    <scope>NUCLEOTIDE SEQUENCE [LARGE SCALE GENOMIC DNA]</scope>
    <source>
        <strain evidence="1 2">YN-L-19</strain>
    </source>
</reference>
<dbReference type="EMBL" id="JASATX010000005">
    <property type="protein sequence ID" value="MDI2099590.1"/>
    <property type="molecule type" value="Genomic_DNA"/>
</dbReference>
<dbReference type="RefSeq" id="WP_281489378.1">
    <property type="nucleotide sequence ID" value="NZ_CP159582.1"/>
</dbReference>
<dbReference type="AlphaFoldDB" id="A0AAW6T6Z5"/>
<dbReference type="Proteomes" id="UP001321506">
    <property type="component" value="Unassembled WGS sequence"/>
</dbReference>
<evidence type="ECO:0000313" key="2">
    <source>
        <dbReference type="Proteomes" id="UP001321506"/>
    </source>
</evidence>
<sequence length="222" mass="25821">MAWFPWRRRLKRNRLFKPYDTRNLPEPELPTLETAFEDGLLLAEYATRMAVKNRIIVDTIQGGDHFDIDRFLPVAREQYLEMASESEFAADRIEEAVSKAKLREGDARHAHDYRVDDVRPLALRARSSRKLAETLRERADDEEALRDVIEQARADAWRDVRAALNTVLDSVAGIVAWNDDYEAERPARVRRLVDEDLAKLKREVRRRSDAKRDPFARHAAQG</sequence>
<evidence type="ECO:0008006" key="3">
    <source>
        <dbReference type="Google" id="ProtNLM"/>
    </source>
</evidence>